<organism evidence="6 7">
    <name type="scientific">Absicoccus intestinalis</name>
    <dbReference type="NCBI Taxonomy" id="2926319"/>
    <lineage>
        <taxon>Bacteria</taxon>
        <taxon>Bacillati</taxon>
        <taxon>Bacillota</taxon>
        <taxon>Erysipelotrichia</taxon>
        <taxon>Erysipelotrichales</taxon>
        <taxon>Erysipelotrichaceae</taxon>
        <taxon>Absicoccus</taxon>
    </lineage>
</organism>
<protein>
    <recommendedName>
        <fullName evidence="4">Putative HNH nuclease YajD</fullName>
    </recommendedName>
</protein>
<proteinExistence type="inferred from homology"/>
<dbReference type="Pfam" id="PF01844">
    <property type="entry name" value="HNH"/>
    <property type="match status" value="1"/>
</dbReference>
<dbReference type="GO" id="GO:0004519">
    <property type="term" value="F:endonuclease activity"/>
    <property type="evidence" value="ECO:0007669"/>
    <property type="project" value="UniProtKB-KW"/>
</dbReference>
<sequence>MKKYFGEKITKTGARNFARKFYSSKTWTQRSMVYRKMHPWCERCLKRGIYKPADCVHHKIHIDKTNYMDVKILLDDSNLESLCDDCHAKEHAKKETIYYDFDENGRLIDYTKESE</sequence>
<reference evidence="6 7" key="1">
    <citation type="submission" date="2022-03" db="EMBL/GenBank/DDBJ databases">
        <title>Novel taxa within the pig intestine.</title>
        <authorList>
            <person name="Wylensek D."/>
            <person name="Bishof K."/>
            <person name="Afrizal A."/>
            <person name="Clavel T."/>
        </authorList>
    </citation>
    <scope>NUCLEOTIDE SEQUENCE [LARGE SCALE GENOMIC DNA]</scope>
    <source>
        <strain evidence="6 7">Cla-KB-P134</strain>
    </source>
</reference>
<dbReference type="PANTHER" id="PTHR41286:SF1">
    <property type="entry name" value="HNH NUCLEASE YAJD-RELATED"/>
    <property type="match status" value="1"/>
</dbReference>
<evidence type="ECO:0000313" key="6">
    <source>
        <dbReference type="EMBL" id="MDX8417373.1"/>
    </source>
</evidence>
<comment type="caution">
    <text evidence="6">The sequence shown here is derived from an EMBL/GenBank/DDBJ whole genome shotgun (WGS) entry which is preliminary data.</text>
</comment>
<evidence type="ECO:0000256" key="3">
    <source>
        <dbReference type="ARBA" id="ARBA00038412"/>
    </source>
</evidence>
<feature type="domain" description="HNH" evidence="5">
    <location>
        <begin position="41"/>
        <end position="93"/>
    </location>
</feature>
<keyword evidence="6" id="KW-0255">Endonuclease</keyword>
<dbReference type="RefSeq" id="WP_320325669.1">
    <property type="nucleotide sequence ID" value="NZ_JALBUS010000007.1"/>
</dbReference>
<keyword evidence="1" id="KW-0540">Nuclease</keyword>
<name>A0ABU4WNP4_9FIRM</name>
<evidence type="ECO:0000256" key="1">
    <source>
        <dbReference type="ARBA" id="ARBA00022722"/>
    </source>
</evidence>
<dbReference type="InterPro" id="IPR003615">
    <property type="entry name" value="HNH_nuc"/>
</dbReference>
<evidence type="ECO:0000313" key="7">
    <source>
        <dbReference type="Proteomes" id="UP001285244"/>
    </source>
</evidence>
<evidence type="ECO:0000259" key="5">
    <source>
        <dbReference type="Pfam" id="PF01844"/>
    </source>
</evidence>
<gene>
    <name evidence="6" type="ORF">MOZ64_05900</name>
</gene>
<dbReference type="InterPro" id="IPR002711">
    <property type="entry name" value="HNH"/>
</dbReference>
<accession>A0ABU4WNP4</accession>
<dbReference type="EMBL" id="JALBUS010000007">
    <property type="protein sequence ID" value="MDX8417373.1"/>
    <property type="molecule type" value="Genomic_DNA"/>
</dbReference>
<dbReference type="Proteomes" id="UP001285244">
    <property type="component" value="Unassembled WGS sequence"/>
</dbReference>
<evidence type="ECO:0000256" key="4">
    <source>
        <dbReference type="ARBA" id="ARBA00040194"/>
    </source>
</evidence>
<dbReference type="PANTHER" id="PTHR41286">
    <property type="entry name" value="HNH NUCLEASE YAJD-RELATED"/>
    <property type="match status" value="1"/>
</dbReference>
<keyword evidence="2" id="KW-0378">Hydrolase</keyword>
<evidence type="ECO:0000256" key="2">
    <source>
        <dbReference type="ARBA" id="ARBA00022801"/>
    </source>
</evidence>
<keyword evidence="7" id="KW-1185">Reference proteome</keyword>
<dbReference type="CDD" id="cd00085">
    <property type="entry name" value="HNHc"/>
    <property type="match status" value="1"/>
</dbReference>
<comment type="similarity">
    <text evidence="3">Belongs to the HNH nuclease family.</text>
</comment>